<sequence length="524" mass="59907">MATLQKVTISEQGIIKNILSLDYNHQTTVKEYLNNVVSKNVPEDPVPEDPVPEDPVPEDPVPGDYVPQDYAININMKDMNNGNLFLFEFEEKNASGFSTMEELVKAFRIADSERSGTNNMGYGIYSPITINKGHDAMGLFVQDNENGRFYSVVHFNSTFNIITSAQGELEDIMKKDIDITFMTDGMVNGTKFVWITYLASAHPKSKKALITPIIKNIRKHVMSSRDKPCMEGDVKRDIMELGKYYYYYLKKSSHPVSITYGDVPLVGIDILQPDDGKTLREQVYETSIARDTSSQLEYRILDDSGTLRKFNKSTTKPFGGGQAPRRYHGVQKATVRIFDIDEPNDRENKTRSIDRMMWVKIGETYIISDKDLRLQGWPNIRVVIELNNEGENEFDYFITPNANKSKSAIDEDFKKRLIDLVKYTTNTHFSKKKIIVPDKMKHDAWEIHIKKVIENLDEPFDEPFDEMSHEKQIKLMLHGGQCAECFNEISVWKYDAILISVKGEIELDNIHCVCKGCGKGAIRE</sequence>
<protein>
    <submittedName>
        <fullName evidence="2">Uncharacterized protein</fullName>
    </submittedName>
</protein>
<evidence type="ECO:0000313" key="2">
    <source>
        <dbReference type="EMBL" id="QHT02719.1"/>
    </source>
</evidence>
<proteinExistence type="predicted"/>
<evidence type="ECO:0000256" key="1">
    <source>
        <dbReference type="SAM" id="MobiDB-lite"/>
    </source>
</evidence>
<dbReference type="AlphaFoldDB" id="A0A6C0CGA2"/>
<feature type="compositionally biased region" description="Acidic residues" evidence="1">
    <location>
        <begin position="45"/>
        <end position="57"/>
    </location>
</feature>
<name>A0A6C0CGA2_9ZZZZ</name>
<accession>A0A6C0CGA2</accession>
<reference evidence="2" key="1">
    <citation type="journal article" date="2020" name="Nature">
        <title>Giant virus diversity and host interactions through global metagenomics.</title>
        <authorList>
            <person name="Schulz F."/>
            <person name="Roux S."/>
            <person name="Paez-Espino D."/>
            <person name="Jungbluth S."/>
            <person name="Walsh D.A."/>
            <person name="Denef V.J."/>
            <person name="McMahon K.D."/>
            <person name="Konstantinidis K.T."/>
            <person name="Eloe-Fadrosh E.A."/>
            <person name="Kyrpides N.C."/>
            <person name="Woyke T."/>
        </authorList>
    </citation>
    <scope>NUCLEOTIDE SEQUENCE</scope>
    <source>
        <strain evidence="2">GVMAG-M-3300020595-32</strain>
    </source>
</reference>
<dbReference type="EMBL" id="MN739397">
    <property type="protein sequence ID" value="QHT02719.1"/>
    <property type="molecule type" value="Genomic_DNA"/>
</dbReference>
<organism evidence="2">
    <name type="scientific">viral metagenome</name>
    <dbReference type="NCBI Taxonomy" id="1070528"/>
    <lineage>
        <taxon>unclassified sequences</taxon>
        <taxon>metagenomes</taxon>
        <taxon>organismal metagenomes</taxon>
    </lineage>
</organism>
<feature type="region of interest" description="Disordered" evidence="1">
    <location>
        <begin position="40"/>
        <end position="59"/>
    </location>
</feature>